<organism evidence="7 9">
    <name type="scientific">Termitidicoccus mucosus</name>
    <dbReference type="NCBI Taxonomy" id="1184151"/>
    <lineage>
        <taxon>Bacteria</taxon>
        <taxon>Pseudomonadati</taxon>
        <taxon>Verrucomicrobiota</taxon>
        <taxon>Opitutia</taxon>
        <taxon>Opitutales</taxon>
        <taxon>Opitutaceae</taxon>
        <taxon>Termitidicoccus</taxon>
    </lineage>
</organism>
<evidence type="ECO:0000256" key="6">
    <source>
        <dbReference type="SAM" id="Phobius"/>
    </source>
</evidence>
<keyword evidence="3 6" id="KW-0812">Transmembrane</keyword>
<accession>A0A178IJH7</accession>
<dbReference type="PANTHER" id="PTHR43427">
    <property type="entry name" value="CHLORIDE CHANNEL PROTEIN CLC-E"/>
    <property type="match status" value="1"/>
</dbReference>
<dbReference type="AlphaFoldDB" id="A0A178IJH7"/>
<evidence type="ECO:0000256" key="4">
    <source>
        <dbReference type="ARBA" id="ARBA00022989"/>
    </source>
</evidence>
<dbReference type="InterPro" id="IPR003793">
    <property type="entry name" value="UPF0166"/>
</dbReference>
<dbReference type="RefSeq" id="WP_084441920.1">
    <property type="nucleotide sequence ID" value="NZ_KV441839.1"/>
</dbReference>
<feature type="transmembrane region" description="Helical" evidence="6">
    <location>
        <begin position="338"/>
        <end position="371"/>
    </location>
</feature>
<proteinExistence type="inferred from homology"/>
<dbReference type="Proteomes" id="UP000078486">
    <property type="component" value="Unassembled WGS sequence"/>
</dbReference>
<protein>
    <submittedName>
        <fullName evidence="7">Chloride channel protein</fullName>
    </submittedName>
</protein>
<dbReference type="InterPro" id="IPR015867">
    <property type="entry name" value="N-reg_PII/ATP_PRibTrfase_C"/>
</dbReference>
<sequence>MKSLFDIREHCLSLRQLLLWTLLVIPVGILSGSASALFLWSLDAVTHLHWQHEGLLILLPVAGLVVGWIYQRVGKSAEGGNNLIIDQIHEPGGGVPSRMAPLILVSTLATHLFGGSAGREGTAVQMGGSLASAYGRLCRFGTENMRVLLMAGVAAGFGSVFGTPLTGAIFAMEVLVIGRLQYDALIPVLVASMVGDFTCSAWGLHHSIYHIGIADGASLHATFDGPLLAKVVLAAMAFGLTAKLFAELTHGLQYGLKKIAPSAPLRAALGGALVIGLVYLAGTHDYLGLGVHGRTPESVTLLSAFKEGGATPWSWWWKLLFTAVTLAAGFKGGEVTPLFFIGAALGNTLAAFLGAPVDLFAGLGFIAVFAGATNTPLACTIMGIELFGAHYTLYFGVACFVAYYFSGHSGIYMAQRLGVPKKNRASLPPDLTLRELRELRGEASAPILSAFAERLPFLSEDSFNHENMKSHHIVTREIGKIRIYLTPRDRLPAKGFWDKLNARPIYREIIKAAKAAGLNNAAAFMTHYGFTNGGNVQAEGVETSNPNLTLCVELIDHKNKLEEFCRRHGALLKGKTIVYKHVQHWDVRGSEVIEKDTSPDEVIDGAAKLPKLSERK</sequence>
<dbReference type="PANTHER" id="PTHR43427:SF12">
    <property type="entry name" value="CHLORIDE TRANSPORTER"/>
    <property type="match status" value="1"/>
</dbReference>
<keyword evidence="5 6" id="KW-0472">Membrane</keyword>
<feature type="transmembrane region" description="Helical" evidence="6">
    <location>
        <begin position="17"/>
        <end position="42"/>
    </location>
</feature>
<dbReference type="EMBL" id="LRRQ01000045">
    <property type="protein sequence ID" value="OAM90871.1"/>
    <property type="molecule type" value="Genomic_DNA"/>
</dbReference>
<dbReference type="EMBL" id="LRRQ01000075">
    <property type="protein sequence ID" value="OAM90032.1"/>
    <property type="molecule type" value="Genomic_DNA"/>
</dbReference>
<feature type="transmembrane region" description="Helical" evidence="6">
    <location>
        <begin position="54"/>
        <end position="70"/>
    </location>
</feature>
<feature type="transmembrane region" description="Helical" evidence="6">
    <location>
        <begin position="267"/>
        <end position="287"/>
    </location>
</feature>
<evidence type="ECO:0000256" key="1">
    <source>
        <dbReference type="ARBA" id="ARBA00004141"/>
    </source>
</evidence>
<dbReference type="InterPro" id="IPR011322">
    <property type="entry name" value="N-reg_PII-like_a/b"/>
</dbReference>
<dbReference type="Pfam" id="PF02641">
    <property type="entry name" value="DUF190"/>
    <property type="match status" value="1"/>
</dbReference>
<dbReference type="GO" id="GO:0015108">
    <property type="term" value="F:chloride transmembrane transporter activity"/>
    <property type="evidence" value="ECO:0007669"/>
    <property type="project" value="InterPro"/>
</dbReference>
<dbReference type="STRING" id="1184151.AW736_05740"/>
<dbReference type="InterPro" id="IPR014743">
    <property type="entry name" value="Cl-channel_core"/>
</dbReference>
<evidence type="ECO:0000256" key="3">
    <source>
        <dbReference type="ARBA" id="ARBA00022692"/>
    </source>
</evidence>
<dbReference type="InterPro" id="IPR001807">
    <property type="entry name" value="ClC"/>
</dbReference>
<keyword evidence="9" id="KW-1185">Reference proteome</keyword>
<evidence type="ECO:0000256" key="2">
    <source>
        <dbReference type="ARBA" id="ARBA00010554"/>
    </source>
</evidence>
<dbReference type="CDD" id="cd03682">
    <property type="entry name" value="ClC_sycA_like"/>
    <property type="match status" value="1"/>
</dbReference>
<dbReference type="Gene3D" id="1.10.3080.10">
    <property type="entry name" value="Clc chloride channel"/>
    <property type="match status" value="1"/>
</dbReference>
<comment type="subcellular location">
    <subcellularLocation>
        <location evidence="1">Membrane</location>
        <topology evidence="1">Multi-pass membrane protein</topology>
    </subcellularLocation>
</comment>
<dbReference type="SUPFAM" id="SSF54913">
    <property type="entry name" value="GlnB-like"/>
    <property type="match status" value="1"/>
</dbReference>
<reference evidence="7 9" key="1">
    <citation type="submission" date="2016-01" db="EMBL/GenBank/DDBJ databases">
        <title>High potential of lignocellulose degradation of a new Verrucomicrobia species.</title>
        <authorList>
            <person name="Wang Y."/>
            <person name="Shi Y."/>
            <person name="Qiu Z."/>
            <person name="Liu S."/>
            <person name="Yang H."/>
        </authorList>
    </citation>
    <scope>NUCLEOTIDE SEQUENCE [LARGE SCALE GENOMIC DNA]</scope>
    <source>
        <strain evidence="7 9">TSB47</strain>
    </source>
</reference>
<dbReference type="PRINTS" id="PR00762">
    <property type="entry name" value="CLCHANNEL"/>
</dbReference>
<keyword evidence="4 6" id="KW-1133">Transmembrane helix</keyword>
<dbReference type="Pfam" id="PF00654">
    <property type="entry name" value="Voltage_CLC"/>
    <property type="match status" value="1"/>
</dbReference>
<name>A0A178IJH7_9BACT</name>
<evidence type="ECO:0000256" key="5">
    <source>
        <dbReference type="ARBA" id="ARBA00023136"/>
    </source>
</evidence>
<feature type="transmembrane region" description="Helical" evidence="6">
    <location>
        <begin position="147"/>
        <end position="172"/>
    </location>
</feature>
<dbReference type="InterPro" id="IPR050368">
    <property type="entry name" value="ClC-type_chloride_channel"/>
</dbReference>
<dbReference type="GO" id="GO:0016020">
    <property type="term" value="C:membrane"/>
    <property type="evidence" value="ECO:0007669"/>
    <property type="project" value="UniProtKB-SubCell"/>
</dbReference>
<feature type="transmembrane region" description="Helical" evidence="6">
    <location>
        <begin position="315"/>
        <end position="331"/>
    </location>
</feature>
<comment type="similarity">
    <text evidence="2">Belongs to the UPF0166 family.</text>
</comment>
<dbReference type="OrthoDB" id="9767361at2"/>
<evidence type="ECO:0000313" key="8">
    <source>
        <dbReference type="EMBL" id="OAM90871.1"/>
    </source>
</evidence>
<evidence type="ECO:0000313" key="7">
    <source>
        <dbReference type="EMBL" id="OAM90032.1"/>
    </source>
</evidence>
<evidence type="ECO:0000313" key="9">
    <source>
        <dbReference type="Proteomes" id="UP000078486"/>
    </source>
</evidence>
<dbReference type="Gene3D" id="3.30.70.120">
    <property type="match status" value="1"/>
</dbReference>
<gene>
    <name evidence="8" type="ORF">AW736_05740</name>
    <name evidence="7" type="ORF">AW736_09580</name>
</gene>
<feature type="transmembrane region" description="Helical" evidence="6">
    <location>
        <begin position="391"/>
        <end position="414"/>
    </location>
</feature>
<dbReference type="SUPFAM" id="SSF81340">
    <property type="entry name" value="Clc chloride channel"/>
    <property type="match status" value="1"/>
</dbReference>
<comment type="caution">
    <text evidence="7">The sequence shown here is derived from an EMBL/GenBank/DDBJ whole genome shotgun (WGS) entry which is preliminary data.</text>
</comment>